<evidence type="ECO:0000313" key="2">
    <source>
        <dbReference type="Proteomes" id="UP000838756"/>
    </source>
</evidence>
<proteinExistence type="predicted"/>
<dbReference type="Proteomes" id="UP000838756">
    <property type="component" value="Unassembled WGS sequence"/>
</dbReference>
<comment type="caution">
    <text evidence="1">The sequence shown here is derived from an EMBL/GenBank/DDBJ whole genome shotgun (WGS) entry which is preliminary data.</text>
</comment>
<sequence>MTTHLACGFDDFQPTEQVCLRKGFSSKDLKQSLRPETQKTVEKIATHLERTLHLQQRREPTSLNFGLQMM</sequence>
<accession>A0A8S4QHM1</accession>
<evidence type="ECO:0000313" key="1">
    <source>
        <dbReference type="EMBL" id="CAH2207688.1"/>
    </source>
</evidence>
<reference evidence="1" key="1">
    <citation type="submission" date="2022-03" db="EMBL/GenBank/DDBJ databases">
        <authorList>
            <person name="Lindestad O."/>
        </authorList>
    </citation>
    <scope>NUCLEOTIDE SEQUENCE</scope>
</reference>
<gene>
    <name evidence="1" type="primary">jg27754</name>
    <name evidence="1" type="ORF">PAEG_LOCUS308</name>
</gene>
<name>A0A8S4QHM1_9NEOP</name>
<protein>
    <submittedName>
        <fullName evidence="1">Jg27754 protein</fullName>
    </submittedName>
</protein>
<dbReference type="EMBL" id="CAKXAJ010000995">
    <property type="protein sequence ID" value="CAH2207688.1"/>
    <property type="molecule type" value="Genomic_DNA"/>
</dbReference>
<organism evidence="1 2">
    <name type="scientific">Pararge aegeria aegeria</name>
    <dbReference type="NCBI Taxonomy" id="348720"/>
    <lineage>
        <taxon>Eukaryota</taxon>
        <taxon>Metazoa</taxon>
        <taxon>Ecdysozoa</taxon>
        <taxon>Arthropoda</taxon>
        <taxon>Hexapoda</taxon>
        <taxon>Insecta</taxon>
        <taxon>Pterygota</taxon>
        <taxon>Neoptera</taxon>
        <taxon>Endopterygota</taxon>
        <taxon>Lepidoptera</taxon>
        <taxon>Glossata</taxon>
        <taxon>Ditrysia</taxon>
        <taxon>Papilionoidea</taxon>
        <taxon>Nymphalidae</taxon>
        <taxon>Satyrinae</taxon>
        <taxon>Satyrini</taxon>
        <taxon>Parargina</taxon>
        <taxon>Pararge</taxon>
    </lineage>
</organism>
<dbReference type="AlphaFoldDB" id="A0A8S4QHM1"/>
<keyword evidence="2" id="KW-1185">Reference proteome</keyword>